<evidence type="ECO:0000256" key="4">
    <source>
        <dbReference type="ARBA" id="ARBA00022679"/>
    </source>
</evidence>
<dbReference type="EMBL" id="JBJKFK010000001">
    <property type="protein sequence ID" value="KAL3321309.1"/>
    <property type="molecule type" value="Genomic_DNA"/>
</dbReference>
<dbReference type="CDD" id="cd03829">
    <property type="entry name" value="Sina"/>
    <property type="match status" value="1"/>
</dbReference>
<evidence type="ECO:0000313" key="15">
    <source>
        <dbReference type="Proteomes" id="UP001626550"/>
    </source>
</evidence>
<dbReference type="Pfam" id="PF21362">
    <property type="entry name" value="Sina_RING"/>
    <property type="match status" value="1"/>
</dbReference>
<name>A0ABD2QP56_9PLAT</name>
<comment type="pathway">
    <text evidence="2 10">Protein modification; protein ubiquitination.</text>
</comment>
<dbReference type="FunFam" id="2.60.210.10:FF:000002">
    <property type="entry name" value="E3 ubiquitin-protein ligase"/>
    <property type="match status" value="1"/>
</dbReference>
<feature type="domain" description="SIAH-type" evidence="13">
    <location>
        <begin position="73"/>
        <end position="133"/>
    </location>
</feature>
<proteinExistence type="inferred from homology"/>
<evidence type="ECO:0000313" key="14">
    <source>
        <dbReference type="EMBL" id="KAL3321309.1"/>
    </source>
</evidence>
<dbReference type="PROSITE" id="PS51081">
    <property type="entry name" value="ZF_SIAH"/>
    <property type="match status" value="1"/>
</dbReference>
<evidence type="ECO:0000256" key="8">
    <source>
        <dbReference type="ARBA" id="ARBA00022833"/>
    </source>
</evidence>
<keyword evidence="4" id="KW-0808">Transferase</keyword>
<organism evidence="14 15">
    <name type="scientific">Cichlidogyrus casuarinus</name>
    <dbReference type="NCBI Taxonomy" id="1844966"/>
    <lineage>
        <taxon>Eukaryota</taxon>
        <taxon>Metazoa</taxon>
        <taxon>Spiralia</taxon>
        <taxon>Lophotrochozoa</taxon>
        <taxon>Platyhelminthes</taxon>
        <taxon>Monogenea</taxon>
        <taxon>Monopisthocotylea</taxon>
        <taxon>Dactylogyridea</taxon>
        <taxon>Ancyrocephalidae</taxon>
        <taxon>Cichlidogyrus</taxon>
    </lineage>
</organism>
<dbReference type="Proteomes" id="UP001626550">
    <property type="component" value="Unassembled WGS sequence"/>
</dbReference>
<dbReference type="InterPro" id="IPR001841">
    <property type="entry name" value="Znf_RING"/>
</dbReference>
<dbReference type="AlphaFoldDB" id="A0ABD2QP56"/>
<protein>
    <recommendedName>
        <fullName evidence="10">E3 ubiquitin-protein ligase</fullName>
        <ecNumber evidence="10">2.3.2.27</ecNumber>
    </recommendedName>
</protein>
<dbReference type="Gene3D" id="3.30.40.10">
    <property type="entry name" value="Zinc/RING finger domain, C3HC4 (zinc finger)"/>
    <property type="match status" value="2"/>
</dbReference>
<dbReference type="InterPro" id="IPR018121">
    <property type="entry name" value="7-in-absentia-prot_TRAF-dom"/>
</dbReference>
<dbReference type="PANTHER" id="PTHR45877:SF2">
    <property type="entry name" value="E3 UBIQUITIN-PROTEIN LIGASE SINA-RELATED"/>
    <property type="match status" value="1"/>
</dbReference>
<keyword evidence="6 9" id="KW-0863">Zinc-finger</keyword>
<keyword evidence="5 10" id="KW-0479">Metal-binding</keyword>
<feature type="region of interest" description="Disordered" evidence="11">
    <location>
        <begin position="358"/>
        <end position="384"/>
    </location>
</feature>
<reference evidence="14 15" key="1">
    <citation type="submission" date="2024-11" db="EMBL/GenBank/DDBJ databases">
        <title>Adaptive evolution of stress response genes in parasites aligns with host niche diversity.</title>
        <authorList>
            <person name="Hahn C."/>
            <person name="Resl P."/>
        </authorList>
    </citation>
    <scope>NUCLEOTIDE SEQUENCE [LARGE SCALE GENOMIC DNA]</scope>
    <source>
        <strain evidence="14">EGGRZ-B1_66</strain>
        <tissue evidence="14">Body</tissue>
    </source>
</reference>
<evidence type="ECO:0000256" key="11">
    <source>
        <dbReference type="SAM" id="MobiDB-lite"/>
    </source>
</evidence>
<feature type="domain" description="RING-type" evidence="12">
    <location>
        <begin position="21"/>
        <end position="56"/>
    </location>
</feature>
<feature type="compositionally biased region" description="Low complexity" evidence="11">
    <location>
        <begin position="360"/>
        <end position="377"/>
    </location>
</feature>
<evidence type="ECO:0000256" key="6">
    <source>
        <dbReference type="ARBA" id="ARBA00022771"/>
    </source>
</evidence>
<evidence type="ECO:0000259" key="13">
    <source>
        <dbReference type="PROSITE" id="PS51081"/>
    </source>
</evidence>
<dbReference type="InterPro" id="IPR013010">
    <property type="entry name" value="Znf_SIAH"/>
</dbReference>
<dbReference type="Gene3D" id="2.60.210.10">
    <property type="entry name" value="Apoptosis, Tumor Necrosis Factor Receptor Associated Protein 2, Chain A"/>
    <property type="match status" value="1"/>
</dbReference>
<dbReference type="PROSITE" id="PS50089">
    <property type="entry name" value="ZF_RING_2"/>
    <property type="match status" value="1"/>
</dbReference>
<dbReference type="Pfam" id="PF21361">
    <property type="entry name" value="Sina_ZnF"/>
    <property type="match status" value="1"/>
</dbReference>
<evidence type="ECO:0000256" key="10">
    <source>
        <dbReference type="RuleBase" id="RU201113"/>
    </source>
</evidence>
<dbReference type="GO" id="GO:0061630">
    <property type="term" value="F:ubiquitin protein ligase activity"/>
    <property type="evidence" value="ECO:0007669"/>
    <property type="project" value="UniProtKB-EC"/>
</dbReference>
<evidence type="ECO:0000256" key="3">
    <source>
        <dbReference type="ARBA" id="ARBA00009119"/>
    </source>
</evidence>
<accession>A0ABD2QP56</accession>
<dbReference type="EC" id="2.3.2.27" evidence="10"/>
<keyword evidence="7 10" id="KW-0833">Ubl conjugation pathway</keyword>
<evidence type="ECO:0000256" key="2">
    <source>
        <dbReference type="ARBA" id="ARBA00004906"/>
    </source>
</evidence>
<dbReference type="FunFam" id="3.30.40.10:FF:000041">
    <property type="entry name" value="E3 ubiquitin-protein ligase SINAT3"/>
    <property type="match status" value="1"/>
</dbReference>
<evidence type="ECO:0000256" key="5">
    <source>
        <dbReference type="ARBA" id="ARBA00022723"/>
    </source>
</evidence>
<evidence type="ECO:0000256" key="9">
    <source>
        <dbReference type="PROSITE-ProRule" id="PRU00455"/>
    </source>
</evidence>
<comment type="similarity">
    <text evidence="3 10">Belongs to the SINA (Seven in absentia) family.</text>
</comment>
<comment type="caution">
    <text evidence="14">The sequence shown here is derived from an EMBL/GenBank/DDBJ whole genome shotgun (WGS) entry which is preliminary data.</text>
</comment>
<dbReference type="InterPro" id="IPR008974">
    <property type="entry name" value="TRAF-like"/>
</dbReference>
<evidence type="ECO:0000256" key="1">
    <source>
        <dbReference type="ARBA" id="ARBA00000900"/>
    </source>
</evidence>
<dbReference type="InterPro" id="IPR049548">
    <property type="entry name" value="Sina-like_RING"/>
</dbReference>
<keyword evidence="8 10" id="KW-0862">Zinc</keyword>
<dbReference type="PANTHER" id="PTHR45877">
    <property type="entry name" value="E3 UBIQUITIN-PROTEIN LIGASE SIAH2"/>
    <property type="match status" value="1"/>
</dbReference>
<dbReference type="GO" id="GO:0030154">
    <property type="term" value="P:cell differentiation"/>
    <property type="evidence" value="ECO:0007669"/>
    <property type="project" value="UniProtKB-ARBA"/>
</dbReference>
<comment type="catalytic activity">
    <reaction evidence="1 10">
        <text>S-ubiquitinyl-[E2 ubiquitin-conjugating enzyme]-L-cysteine + [acceptor protein]-L-lysine = [E2 ubiquitin-conjugating enzyme]-L-cysteine + N(6)-ubiquitinyl-[acceptor protein]-L-lysine.</text>
        <dbReference type="EC" id="2.3.2.27"/>
    </reaction>
</comment>
<gene>
    <name evidence="14" type="primary">SIAH1_1</name>
    <name evidence="14" type="ORF">Ciccas_000016</name>
</gene>
<comment type="domain">
    <text evidence="10">The SBD domain (substrate-binding domain) mediates the interaction with substrate proteins. It is related to the TRAF family.</text>
</comment>
<dbReference type="InterPro" id="IPR013083">
    <property type="entry name" value="Znf_RING/FYVE/PHD"/>
</dbReference>
<dbReference type="Pfam" id="PF03145">
    <property type="entry name" value="Sina_TRAF"/>
    <property type="match status" value="1"/>
</dbReference>
<keyword evidence="15" id="KW-1185">Reference proteome</keyword>
<dbReference type="InterPro" id="IPR004162">
    <property type="entry name" value="SINA-like_animal"/>
</dbReference>
<dbReference type="SUPFAM" id="SSF49599">
    <property type="entry name" value="TRAF domain-like"/>
    <property type="match status" value="1"/>
</dbReference>
<dbReference type="SUPFAM" id="SSF57850">
    <property type="entry name" value="RING/U-box"/>
    <property type="match status" value="1"/>
</dbReference>
<dbReference type="GO" id="GO:0008270">
    <property type="term" value="F:zinc ion binding"/>
    <property type="evidence" value="ECO:0007669"/>
    <property type="project" value="UniProtKB-KW"/>
</dbReference>
<evidence type="ECO:0000256" key="7">
    <source>
        <dbReference type="ARBA" id="ARBA00022786"/>
    </source>
</evidence>
<comment type="domain">
    <text evidence="10">The RING-type zinc finger domain is essential for ubiquitin ligase activity.</text>
</comment>
<evidence type="ECO:0000259" key="12">
    <source>
        <dbReference type="PROSITE" id="PS50089"/>
    </source>
</evidence>
<sequence length="384" mass="43146">MNTLDTSSDSKNRELATLFECPVCFDYALPPILQCQSGHIVCAICRSKLSVCPSCRGPLDNIRNLALEKLAMTIEFPCKYSSHGCVEVVHYTKKKIHEDTCEFRPYLCPCLDSSCKWIGPLENVMNHLLVSHKNITTLKGEDIVFLATDIALPGAVDWVMMQSCFDSHFMLVLEKQERMNEQRFYAIVRLIGTRKQAKQFAYRLELTNNRRRLTWDASPSSIHDSVQAAITNCDCLTLDASTAHLFAKNGNLGINVTIWKVSTSKRSDNSDNYTSLSSVAKCSGIPSNPITADQTSLPHEEPAAAMFFRSPFQRPHSGANQQLLIENSRFSQLISAPTSQDFATYQDPSETMDFAPILVRESQQPQQHRRSPSSNRQCRPNLSN</sequence>
<comment type="function">
    <text evidence="10">E3 ubiquitin-protein ligase that mediates ubiquitination and subsequent proteasomal degradation of target proteins. E3 ubiquitin ligases accept ubiquitin from an E2 ubiquitin-conjugating enzyme in the form of a thioester and then directly transfers the ubiquitin to targeted substrates.</text>
</comment>